<dbReference type="GO" id="GO:0006355">
    <property type="term" value="P:regulation of DNA-templated transcription"/>
    <property type="evidence" value="ECO:0007669"/>
    <property type="project" value="InterPro"/>
</dbReference>
<dbReference type="Gene3D" id="3.30.450.20">
    <property type="entry name" value="PAS domain"/>
    <property type="match status" value="1"/>
</dbReference>
<dbReference type="InterPro" id="IPR035965">
    <property type="entry name" value="PAS-like_dom_sf"/>
</dbReference>
<name>A0A0J9EBB1_9FIRM</name>
<dbReference type="CDD" id="cd00009">
    <property type="entry name" value="AAA"/>
    <property type="match status" value="1"/>
</dbReference>
<protein>
    <recommendedName>
        <fullName evidence="5">Sigma-54 factor interaction domain-containing protein</fullName>
    </recommendedName>
</protein>
<dbReference type="Gene3D" id="1.10.10.60">
    <property type="entry name" value="Homeodomain-like"/>
    <property type="match status" value="1"/>
</dbReference>
<gene>
    <name evidence="6" type="ORF">HMPREF9470_05132</name>
</gene>
<dbReference type="GeneID" id="93164918"/>
<sequence>MAGIAFFAPDQGVYDMAKEVLAENPGNISLLKKIEGGPDAVAEARKAVSDGITIIIARGRQARLIEQYTNITVIHIVLTAQEMGLLVMDLKEKIGKEHPRIGLVGDPNMFCDTTCFDQLFGVQLFRYYLDEGYNFQKVLTDGIFEELDGIIGGADVLAYTKNFRNDNIASGYFYSTMESVRNAIIQAEALYQAIQKEKSNSVRFAAAMEGAVNGMLQVDKKGAITVMNHAMELMLRQSITDVKGKAVTAVLGDMDKKEVEKVLGSTKETYCSIACIGRERVMIMMTPIVIADQADGAIISCNKIKRPVSADETKRMKDQYLCGYIAKHSFSDIEYLSQGMPKTVQLAKCYAISDSPVIIWGNPGDEREEMAQAIHNHSLRKSGAYISVNIAGLSDEAQIDLLFGKRFLNPDSREQTKGALLAAENGTLCINALDKMGTRTQYFLNNIIQNNTLLYNDLDRIQNVNTRLIGTTTKDMRKLLEMGLFRDDLYYAFCSMALRIPPLRERKQDIERLVTIYISHYVEKYSTFHVLTDNAKRILIEYSWKGNLVQLKHFCERCVLTSGRRIMTDRYVMELLEELYGREEQVPGLEAGNRNMEEADRELLCLTLQKYNGNKTLTAKALDISTTTLWRRLKKYGID</sequence>
<dbReference type="Gene3D" id="3.40.50.2300">
    <property type="match status" value="1"/>
</dbReference>
<dbReference type="SUPFAM" id="SSF55785">
    <property type="entry name" value="PYP-like sensor domain (PAS domain)"/>
    <property type="match status" value="1"/>
</dbReference>
<dbReference type="AlphaFoldDB" id="A0A0J9EBB1"/>
<dbReference type="InterPro" id="IPR002197">
    <property type="entry name" value="HTH_Fis"/>
</dbReference>
<organism evidence="6 7">
    <name type="scientific">[Clostridium] citroniae WAL-19142</name>
    <dbReference type="NCBI Taxonomy" id="742734"/>
    <lineage>
        <taxon>Bacteria</taxon>
        <taxon>Bacillati</taxon>
        <taxon>Bacillota</taxon>
        <taxon>Clostridia</taxon>
        <taxon>Lachnospirales</taxon>
        <taxon>Lachnospiraceae</taxon>
        <taxon>Enterocloster</taxon>
    </lineage>
</organism>
<keyword evidence="3" id="KW-0805">Transcription regulation</keyword>
<evidence type="ECO:0000313" key="6">
    <source>
        <dbReference type="EMBL" id="KMW12960.1"/>
    </source>
</evidence>
<dbReference type="Pfam" id="PF06506">
    <property type="entry name" value="PrpR_N"/>
    <property type="match status" value="1"/>
</dbReference>
<dbReference type="PATRIC" id="fig|742734.4.peg.5490"/>
<dbReference type="InterPro" id="IPR058031">
    <property type="entry name" value="AAA_lid_NorR"/>
</dbReference>
<dbReference type="Gene3D" id="3.40.50.10660">
    <property type="entry name" value="PrpR receptor domain-like"/>
    <property type="match status" value="1"/>
</dbReference>
<keyword evidence="4" id="KW-0804">Transcription</keyword>
<dbReference type="SUPFAM" id="SSF159800">
    <property type="entry name" value="PrpR receptor domain-like"/>
    <property type="match status" value="1"/>
</dbReference>
<dbReference type="Gene3D" id="3.40.50.300">
    <property type="entry name" value="P-loop containing nucleotide triphosphate hydrolases"/>
    <property type="match status" value="1"/>
</dbReference>
<accession>A0A0J9EBB1</accession>
<comment type="caution">
    <text evidence="6">The sequence shown here is derived from an EMBL/GenBank/DDBJ whole genome shotgun (WGS) entry which is preliminary data.</text>
</comment>
<dbReference type="EMBL" id="ADLK01000047">
    <property type="protein sequence ID" value="KMW12960.1"/>
    <property type="molecule type" value="Genomic_DNA"/>
</dbReference>
<reference evidence="6 7" key="1">
    <citation type="submission" date="2011-04" db="EMBL/GenBank/DDBJ databases">
        <title>The Genome Sequence of Clostridium citroniae WAL-19142.</title>
        <authorList>
            <consortium name="The Broad Institute Genome Sequencing Platform"/>
            <person name="Earl A."/>
            <person name="Ward D."/>
            <person name="Feldgarden M."/>
            <person name="Gevers D."/>
            <person name="Warren Y.A."/>
            <person name="Tyrrell K.L."/>
            <person name="Citron D.M."/>
            <person name="Goldstein E.J."/>
            <person name="Daigneault M."/>
            <person name="Allen-Vercoe E."/>
            <person name="Young S.K."/>
            <person name="Zeng Q."/>
            <person name="Gargeya S."/>
            <person name="Fitzgerald M."/>
            <person name="Haas B."/>
            <person name="Abouelleil A."/>
            <person name="Alvarado L."/>
            <person name="Arachchi H.M."/>
            <person name="Berlin A."/>
            <person name="Brown A."/>
            <person name="Chapman S.B."/>
            <person name="Chen Z."/>
            <person name="Dunbar C."/>
            <person name="Freedman E."/>
            <person name="Gearin G."/>
            <person name="Gellesch M."/>
            <person name="Goldberg J."/>
            <person name="Griggs A."/>
            <person name="Gujja S."/>
            <person name="Heilman E.R."/>
            <person name="Heiman D."/>
            <person name="Howarth C."/>
            <person name="Larson L."/>
            <person name="Lui A."/>
            <person name="MacDonald P.J."/>
            <person name="Mehta T."/>
            <person name="Montmayeur A."/>
            <person name="Murphy C."/>
            <person name="Neiman D."/>
            <person name="Pearson M."/>
            <person name="Priest M."/>
            <person name="Roberts A."/>
            <person name="Saif S."/>
            <person name="Shea T."/>
            <person name="Shenoy N."/>
            <person name="Sisk P."/>
            <person name="Stolte C."/>
            <person name="Sykes S."/>
            <person name="White J."/>
            <person name="Yandava C."/>
            <person name="Wortman J."/>
            <person name="Nusbaum C."/>
            <person name="Birren B."/>
        </authorList>
    </citation>
    <scope>NUCLEOTIDE SEQUENCE [LARGE SCALE GENOMIC DNA]</scope>
    <source>
        <strain evidence="6 7">WAL-19142</strain>
    </source>
</reference>
<dbReference type="Pfam" id="PF00158">
    <property type="entry name" value="Sigma54_activat"/>
    <property type="match status" value="1"/>
</dbReference>
<dbReference type="GO" id="GO:0005524">
    <property type="term" value="F:ATP binding"/>
    <property type="evidence" value="ECO:0007669"/>
    <property type="project" value="UniProtKB-KW"/>
</dbReference>
<evidence type="ECO:0000256" key="3">
    <source>
        <dbReference type="ARBA" id="ARBA00023015"/>
    </source>
</evidence>
<dbReference type="InterPro" id="IPR002078">
    <property type="entry name" value="Sigma_54_int"/>
</dbReference>
<dbReference type="OrthoDB" id="9764280at2"/>
<feature type="domain" description="Sigma-54 factor interaction" evidence="5">
    <location>
        <begin position="333"/>
        <end position="560"/>
    </location>
</feature>
<keyword evidence="1" id="KW-0547">Nucleotide-binding</keyword>
<dbReference type="InterPro" id="IPR009057">
    <property type="entry name" value="Homeodomain-like_sf"/>
</dbReference>
<dbReference type="InterPro" id="IPR010524">
    <property type="entry name" value="Sig_transdc_resp-reg_PrpR_N"/>
</dbReference>
<evidence type="ECO:0000256" key="2">
    <source>
        <dbReference type="ARBA" id="ARBA00022840"/>
    </source>
</evidence>
<dbReference type="SUPFAM" id="SSF46689">
    <property type="entry name" value="Homeodomain-like"/>
    <property type="match status" value="1"/>
</dbReference>
<dbReference type="Pfam" id="PF25601">
    <property type="entry name" value="AAA_lid_14"/>
    <property type="match status" value="1"/>
</dbReference>
<dbReference type="GO" id="GO:0000156">
    <property type="term" value="F:phosphorelay response regulator activity"/>
    <property type="evidence" value="ECO:0007669"/>
    <property type="project" value="InterPro"/>
</dbReference>
<keyword evidence="2" id="KW-0067">ATP-binding</keyword>
<evidence type="ECO:0000313" key="7">
    <source>
        <dbReference type="Proteomes" id="UP000037392"/>
    </source>
</evidence>
<proteinExistence type="predicted"/>
<evidence type="ECO:0000256" key="1">
    <source>
        <dbReference type="ARBA" id="ARBA00022741"/>
    </source>
</evidence>
<evidence type="ECO:0000259" key="5">
    <source>
        <dbReference type="PROSITE" id="PS50045"/>
    </source>
</evidence>
<dbReference type="PRINTS" id="PR01590">
    <property type="entry name" value="HTHFIS"/>
</dbReference>
<dbReference type="Proteomes" id="UP000037392">
    <property type="component" value="Unassembled WGS sequence"/>
</dbReference>
<dbReference type="Pfam" id="PF02954">
    <property type="entry name" value="HTH_8"/>
    <property type="match status" value="1"/>
</dbReference>
<dbReference type="PROSITE" id="PS50045">
    <property type="entry name" value="SIGMA54_INTERACT_4"/>
    <property type="match status" value="1"/>
</dbReference>
<dbReference type="SUPFAM" id="SSF52540">
    <property type="entry name" value="P-loop containing nucleoside triphosphate hydrolases"/>
    <property type="match status" value="1"/>
</dbReference>
<dbReference type="InterPro" id="IPR027417">
    <property type="entry name" value="P-loop_NTPase"/>
</dbReference>
<evidence type="ECO:0000256" key="4">
    <source>
        <dbReference type="ARBA" id="ARBA00023163"/>
    </source>
</evidence>
<dbReference type="PANTHER" id="PTHR32071">
    <property type="entry name" value="TRANSCRIPTIONAL REGULATORY PROTEIN"/>
    <property type="match status" value="1"/>
</dbReference>
<dbReference type="RefSeq" id="WP_048931055.1">
    <property type="nucleotide sequence ID" value="NZ_KQ235885.1"/>
</dbReference>
<dbReference type="Gene3D" id="1.10.8.60">
    <property type="match status" value="1"/>
</dbReference>
<dbReference type="GO" id="GO:0043565">
    <property type="term" value="F:sequence-specific DNA binding"/>
    <property type="evidence" value="ECO:0007669"/>
    <property type="project" value="InterPro"/>
</dbReference>